<keyword evidence="13 22" id="KW-1133">Transmembrane helix</keyword>
<evidence type="ECO:0000313" key="25">
    <source>
        <dbReference type="Proteomes" id="UP000662931"/>
    </source>
</evidence>
<dbReference type="InterPro" id="IPR044492">
    <property type="entry name" value="P_typ_ATPase_HD_dom"/>
</dbReference>
<dbReference type="SUPFAM" id="SSF81660">
    <property type="entry name" value="Metal cation-transporting ATPase, ATP-binding domain N"/>
    <property type="match status" value="1"/>
</dbReference>
<evidence type="ECO:0000256" key="16">
    <source>
        <dbReference type="ARBA" id="ARBA00023136"/>
    </source>
</evidence>
<comment type="subcellular location">
    <subcellularLocation>
        <location evidence="2">Cell membrane</location>
        <topology evidence="2">Multi-pass membrane protein</topology>
    </subcellularLocation>
</comment>
<dbReference type="Gene3D" id="2.70.150.10">
    <property type="entry name" value="Calcium-transporting ATPase, cytoplasmic transduction domain A"/>
    <property type="match status" value="1"/>
</dbReference>
<keyword evidence="17" id="KW-0739">Sodium transport</keyword>
<dbReference type="Pfam" id="PF13246">
    <property type="entry name" value="Cation_ATPase"/>
    <property type="match status" value="1"/>
</dbReference>
<evidence type="ECO:0000256" key="7">
    <source>
        <dbReference type="ARBA" id="ARBA00022723"/>
    </source>
</evidence>
<dbReference type="PANTHER" id="PTHR42861">
    <property type="entry name" value="CALCIUM-TRANSPORTING ATPASE"/>
    <property type="match status" value="1"/>
</dbReference>
<keyword evidence="3" id="KW-0813">Transport</keyword>
<feature type="transmembrane region" description="Helical" evidence="22">
    <location>
        <begin position="71"/>
        <end position="90"/>
    </location>
</feature>
<dbReference type="FunFam" id="3.40.1110.10:FF:000039">
    <property type="entry name" value="Sodium P-type ATPase"/>
    <property type="match status" value="1"/>
</dbReference>
<dbReference type="SFLD" id="SFLDF00027">
    <property type="entry name" value="p-type_atpase"/>
    <property type="match status" value="1"/>
</dbReference>
<evidence type="ECO:0000259" key="23">
    <source>
        <dbReference type="SMART" id="SM00831"/>
    </source>
</evidence>
<dbReference type="GO" id="GO:0006813">
    <property type="term" value="P:potassium ion transport"/>
    <property type="evidence" value="ECO:0007669"/>
    <property type="project" value="UniProtKB-KW"/>
</dbReference>
<proteinExistence type="inferred from homology"/>
<accession>A0A875SEL0</accession>
<dbReference type="GO" id="GO:0005886">
    <property type="term" value="C:plasma membrane"/>
    <property type="evidence" value="ECO:0007669"/>
    <property type="project" value="UniProtKB-SubCell"/>
</dbReference>
<name>A0A875SEL0_EENNA</name>
<keyword evidence="14" id="KW-0915">Sodium</keyword>
<keyword evidence="8" id="KW-0547">Nucleotide-binding</keyword>
<dbReference type="InterPro" id="IPR006068">
    <property type="entry name" value="ATPase_P-typ_cation-transptr_C"/>
</dbReference>
<evidence type="ECO:0000256" key="13">
    <source>
        <dbReference type="ARBA" id="ARBA00022989"/>
    </source>
</evidence>
<keyword evidence="5" id="KW-0633">Potassium transport</keyword>
<evidence type="ECO:0000256" key="14">
    <source>
        <dbReference type="ARBA" id="ARBA00023053"/>
    </source>
</evidence>
<feature type="transmembrane region" description="Helical" evidence="22">
    <location>
        <begin position="983"/>
        <end position="1003"/>
    </location>
</feature>
<protein>
    <recommendedName>
        <fullName evidence="19">P-type Na(+) transporter</fullName>
        <ecNumber evidence="19">7.2.2.3</ecNumber>
    </recommendedName>
</protein>
<dbReference type="RefSeq" id="XP_038780649.1">
    <property type="nucleotide sequence ID" value="XM_038924721.1"/>
</dbReference>
<dbReference type="PRINTS" id="PR00119">
    <property type="entry name" value="CATATPASE"/>
</dbReference>
<dbReference type="Gene3D" id="1.20.1110.10">
    <property type="entry name" value="Calcium-transporting ATPase, transmembrane domain"/>
    <property type="match status" value="2"/>
</dbReference>
<evidence type="ECO:0000256" key="4">
    <source>
        <dbReference type="ARBA" id="ARBA00022475"/>
    </source>
</evidence>
<dbReference type="NCBIfam" id="TIGR01494">
    <property type="entry name" value="ATPase_P-type"/>
    <property type="match status" value="2"/>
</dbReference>
<keyword evidence="11" id="KW-0630">Potassium</keyword>
<evidence type="ECO:0000256" key="11">
    <source>
        <dbReference type="ARBA" id="ARBA00022958"/>
    </source>
</evidence>
<dbReference type="FunFam" id="3.40.50.1000:FF:000001">
    <property type="entry name" value="Phospholipid-transporting ATPase IC"/>
    <property type="match status" value="1"/>
</dbReference>
<evidence type="ECO:0000256" key="1">
    <source>
        <dbReference type="ARBA" id="ARBA00001946"/>
    </source>
</evidence>
<dbReference type="Pfam" id="PF00689">
    <property type="entry name" value="Cation_ATPase_C"/>
    <property type="match status" value="1"/>
</dbReference>
<evidence type="ECO:0000256" key="19">
    <source>
        <dbReference type="ARBA" id="ARBA00035029"/>
    </source>
</evidence>
<comment type="catalytic activity">
    <reaction evidence="20">
        <text>K(+)(in) + ATP + H2O = K(+)(out) + ADP + phosphate + H(+)</text>
        <dbReference type="Rhea" id="RHEA:75815"/>
        <dbReference type="ChEBI" id="CHEBI:15377"/>
        <dbReference type="ChEBI" id="CHEBI:15378"/>
        <dbReference type="ChEBI" id="CHEBI:29103"/>
        <dbReference type="ChEBI" id="CHEBI:30616"/>
        <dbReference type="ChEBI" id="CHEBI:43474"/>
        <dbReference type="ChEBI" id="CHEBI:456216"/>
    </reaction>
</comment>
<keyword evidence="10" id="KW-0460">Magnesium</keyword>
<dbReference type="SFLD" id="SFLDS00003">
    <property type="entry name" value="Haloacid_Dehalogenase"/>
    <property type="match status" value="1"/>
</dbReference>
<dbReference type="Gene3D" id="3.40.50.1000">
    <property type="entry name" value="HAD superfamily/HAD-like"/>
    <property type="match status" value="1"/>
</dbReference>
<evidence type="ECO:0000256" key="6">
    <source>
        <dbReference type="ARBA" id="ARBA00022692"/>
    </source>
</evidence>
<dbReference type="SUPFAM" id="SSF81665">
    <property type="entry name" value="Calcium ATPase, transmembrane domain M"/>
    <property type="match status" value="1"/>
</dbReference>
<dbReference type="GO" id="GO:0005524">
    <property type="term" value="F:ATP binding"/>
    <property type="evidence" value="ECO:0007669"/>
    <property type="project" value="UniProtKB-KW"/>
</dbReference>
<dbReference type="SFLD" id="SFLDG00002">
    <property type="entry name" value="C1.7:_P-type_atpase_like"/>
    <property type="match status" value="1"/>
</dbReference>
<dbReference type="PROSITE" id="PS00154">
    <property type="entry name" value="ATPASE_E1_E2"/>
    <property type="match status" value="1"/>
</dbReference>
<evidence type="ECO:0000256" key="3">
    <source>
        <dbReference type="ARBA" id="ARBA00022448"/>
    </source>
</evidence>
<feature type="transmembrane region" description="Helical" evidence="22">
    <location>
        <begin position="808"/>
        <end position="825"/>
    </location>
</feature>
<gene>
    <name evidence="24" type="ORF">FOA43_004483</name>
</gene>
<reference evidence="24" key="1">
    <citation type="submission" date="2020-10" db="EMBL/GenBank/DDBJ databases">
        <authorList>
            <person name="Roach M.J.R."/>
        </authorList>
    </citation>
    <scope>NUCLEOTIDE SEQUENCE</scope>
    <source>
        <strain evidence="24">CBS 1945</strain>
    </source>
</reference>
<feature type="domain" description="Cation-transporting P-type ATPase N-terminal" evidence="23">
    <location>
        <begin position="1"/>
        <end position="70"/>
    </location>
</feature>
<dbReference type="AlphaFoldDB" id="A0A875SEL0"/>
<keyword evidence="6 22" id="KW-0812">Transmembrane</keyword>
<evidence type="ECO:0000256" key="12">
    <source>
        <dbReference type="ARBA" id="ARBA00022967"/>
    </source>
</evidence>
<dbReference type="GeneID" id="62197883"/>
<feature type="transmembrane region" description="Helical" evidence="22">
    <location>
        <begin position="270"/>
        <end position="292"/>
    </location>
</feature>
<evidence type="ECO:0000256" key="9">
    <source>
        <dbReference type="ARBA" id="ARBA00022840"/>
    </source>
</evidence>
<keyword evidence="12" id="KW-1278">Translocase</keyword>
<evidence type="ECO:0000256" key="5">
    <source>
        <dbReference type="ARBA" id="ARBA00022538"/>
    </source>
</evidence>
<dbReference type="SUPFAM" id="SSF56784">
    <property type="entry name" value="HAD-like"/>
    <property type="match status" value="1"/>
</dbReference>
<dbReference type="FunFam" id="1.20.1110.10:FF:000015">
    <property type="entry name" value="Sodium ion P-type ATPase"/>
    <property type="match status" value="1"/>
</dbReference>
<evidence type="ECO:0000256" key="18">
    <source>
        <dbReference type="ARBA" id="ARBA00035017"/>
    </source>
</evidence>
<keyword evidence="7" id="KW-0479">Metal-binding</keyword>
<evidence type="ECO:0000256" key="15">
    <source>
        <dbReference type="ARBA" id="ARBA00023065"/>
    </source>
</evidence>
<evidence type="ECO:0000256" key="17">
    <source>
        <dbReference type="ARBA" id="ARBA00023201"/>
    </source>
</evidence>
<dbReference type="InterPro" id="IPR023299">
    <property type="entry name" value="ATPase_P-typ_cyto_dom_N"/>
</dbReference>
<organism evidence="24 25">
    <name type="scientific">Eeniella nana</name>
    <name type="common">Yeast</name>
    <name type="synonym">Brettanomyces nanus</name>
    <dbReference type="NCBI Taxonomy" id="13502"/>
    <lineage>
        <taxon>Eukaryota</taxon>
        <taxon>Fungi</taxon>
        <taxon>Dikarya</taxon>
        <taxon>Ascomycota</taxon>
        <taxon>Saccharomycotina</taxon>
        <taxon>Pichiomycetes</taxon>
        <taxon>Pichiales</taxon>
        <taxon>Pichiaceae</taxon>
        <taxon>Brettanomyces</taxon>
    </lineage>
</organism>
<comment type="similarity">
    <text evidence="18">Belongs to the cation transport ATPase (P-type) (TC 3.A.3) family. Type IID subfamily.</text>
</comment>
<feature type="transmembrane region" description="Helical" evidence="22">
    <location>
        <begin position="298"/>
        <end position="323"/>
    </location>
</feature>
<dbReference type="InterPro" id="IPR004014">
    <property type="entry name" value="ATPase_P-typ_cation-transptr_N"/>
</dbReference>
<dbReference type="Pfam" id="PF00122">
    <property type="entry name" value="E1-E2_ATPase"/>
    <property type="match status" value="1"/>
</dbReference>
<dbReference type="KEGG" id="bnn:FOA43_004483"/>
<evidence type="ECO:0000256" key="20">
    <source>
        <dbReference type="ARBA" id="ARBA00048599"/>
    </source>
</evidence>
<feature type="transmembrane region" description="Helical" evidence="22">
    <location>
        <begin position="771"/>
        <end position="792"/>
    </location>
</feature>
<dbReference type="InterPro" id="IPR023298">
    <property type="entry name" value="ATPase_P-typ_TM_dom_sf"/>
</dbReference>
<dbReference type="InterPro" id="IPR023214">
    <property type="entry name" value="HAD_sf"/>
</dbReference>
<dbReference type="Gene3D" id="3.40.1110.10">
    <property type="entry name" value="Calcium-transporting ATPase, cytoplasmic domain N"/>
    <property type="match status" value="1"/>
</dbReference>
<keyword evidence="15" id="KW-0406">Ion transport</keyword>
<evidence type="ECO:0000256" key="10">
    <source>
        <dbReference type="ARBA" id="ARBA00022842"/>
    </source>
</evidence>
<dbReference type="Proteomes" id="UP000662931">
    <property type="component" value="Chromosome 4"/>
</dbReference>
<dbReference type="FunFam" id="3.40.50.1000:FF:000047">
    <property type="entry name" value="Sodium P-type ATPase"/>
    <property type="match status" value="1"/>
</dbReference>
<feature type="transmembrane region" description="Helical" evidence="22">
    <location>
        <begin position="901"/>
        <end position="919"/>
    </location>
</feature>
<dbReference type="EMBL" id="CP064815">
    <property type="protein sequence ID" value="QPG77084.1"/>
    <property type="molecule type" value="Genomic_DNA"/>
</dbReference>
<keyword evidence="25" id="KW-1185">Reference proteome</keyword>
<feature type="transmembrane region" description="Helical" evidence="22">
    <location>
        <begin position="948"/>
        <end position="968"/>
    </location>
</feature>
<evidence type="ECO:0000313" key="24">
    <source>
        <dbReference type="EMBL" id="QPG77084.1"/>
    </source>
</evidence>
<dbReference type="GO" id="GO:0046872">
    <property type="term" value="F:metal ion binding"/>
    <property type="evidence" value="ECO:0007669"/>
    <property type="project" value="UniProtKB-KW"/>
</dbReference>
<dbReference type="InterPro" id="IPR018303">
    <property type="entry name" value="ATPase_P-typ_P_site"/>
</dbReference>
<dbReference type="GO" id="GO:0008554">
    <property type="term" value="F:P-type sodium transporter activity"/>
    <property type="evidence" value="ECO:0007669"/>
    <property type="project" value="UniProtKB-EC"/>
</dbReference>
<dbReference type="FunFam" id="2.70.150.10:FF:000016">
    <property type="entry name" value="Calcium-transporting P-type ATPase putative"/>
    <property type="match status" value="1"/>
</dbReference>
<dbReference type="InterPro" id="IPR006414">
    <property type="entry name" value="P-type_ATPase_IID"/>
</dbReference>
<comment type="catalytic activity">
    <reaction evidence="21">
        <text>Na(+)(in) + ATP + H2O = Na(+)(out) + ADP + phosphate + H(+)</text>
        <dbReference type="Rhea" id="RHEA:14633"/>
        <dbReference type="ChEBI" id="CHEBI:15377"/>
        <dbReference type="ChEBI" id="CHEBI:15378"/>
        <dbReference type="ChEBI" id="CHEBI:29101"/>
        <dbReference type="ChEBI" id="CHEBI:30616"/>
        <dbReference type="ChEBI" id="CHEBI:43474"/>
        <dbReference type="ChEBI" id="CHEBI:456216"/>
        <dbReference type="EC" id="7.2.2.3"/>
    </reaction>
    <physiologicalReaction direction="left-to-right" evidence="21">
        <dbReference type="Rhea" id="RHEA:14634"/>
    </physiologicalReaction>
</comment>
<dbReference type="InterPro" id="IPR008250">
    <property type="entry name" value="ATPase_P-typ_transduc_dom_A_sf"/>
</dbReference>
<evidence type="ECO:0000256" key="21">
    <source>
        <dbReference type="ARBA" id="ARBA00049499"/>
    </source>
</evidence>
<sequence length="1047" mass="116756">MTIEKCFDVFGTDSKGLTQSQVSKLLDKYGKNNLGEDAKISFTAIVLHQTCNAMILVLIISMIISFAIQDWITGGVIAFIIGLNVIIGGWQEYKAEKTMGSLKSLSSPTARVIREGSDLTISAEDLVPGDIVMVEVGDTIPADLRLIDTSNFETDEALLTGESIPIAKNPEDVYLQEIPIGDRLNMAYSSSFVSKGRATGVAVLTGLGTEIGKIASSLKETKTVIVKVENKETASCSDYGRAAWSTIYNTVGYILGITEGTPLKRKLSKLAIYLFFFAIVLAIVVMASQKFIVPQEVAIYAICVAISMIPSSLVAVLTITMAIGAKEMVKRHVIVRKIDSLEHLGSVNAICSDKTGTLTQGRMIARNIFIPSVGTFSVIDSDEPFNPECGQVRFIERTPVEIAENDFNDWISYDEFLRKHKDSEKMSLFLKWIWVASLANIAVVFEDNDEETGDMVWKARGDPTEIAIQVFVTRIGYSRTKMVEEDNLFTHLAEFPFDSSIKRMSSVYHEKRTGNDVIFTKGAVERVLSCCNTWHDPITDEIVPVDDSTKDFIEQNMNSLSSKGLRVLAFARRELSENRGDKWETTPRKEVEQDLTFIGLIGIYDPPRPETLPSVKLCHKAGISVHMATGDHPSTARAIAQEVGILPHNMYHYSEEIVKVMVMTAPEFDGLSDDEIDKLPVLPLVIARCAPQTKVRLVNALHRRGQIVAMTGDGVNDSPSLKKADIGIAMGKNGSDVAKDASDIVLSDDNFASILNAIEEGRRMSDNIQKFVLQLLSLNVAQTLFLMIGLVFKDKDGFSVFPLSPVEVLWVIVATSCFPAMGLGVEKAADDIMEKPPKDTREAVFTVEVLSDMCVYGVVIASCCMVPFVIDMYANGNADFGENCNSTDYASSCYWVFRARSGAFAVMTWCALLLAWEVVHLRRSLFFMHPETEHPWTQWMRDLWGNQFLFWSVIIGLFTIFPTVYIPVINTKVFLHKPITYEWGFSVAFSVLFLLCVELYKFFKRHYYRQQEKAHNPEYDLERNSPFARYSSFSRAPTGNPEQELFH</sequence>
<evidence type="ECO:0000256" key="8">
    <source>
        <dbReference type="ARBA" id="ARBA00022741"/>
    </source>
</evidence>
<dbReference type="InterPro" id="IPR059000">
    <property type="entry name" value="ATPase_P-type_domA"/>
</dbReference>
<dbReference type="GO" id="GO:0030003">
    <property type="term" value="P:intracellular monoatomic cation homeostasis"/>
    <property type="evidence" value="ECO:0007669"/>
    <property type="project" value="UniProtKB-ARBA"/>
</dbReference>
<dbReference type="EC" id="7.2.2.3" evidence="19"/>
<dbReference type="NCBIfam" id="TIGR01523">
    <property type="entry name" value="ATPase-IID_K-Na"/>
    <property type="match status" value="1"/>
</dbReference>
<feature type="transmembrane region" description="Helical" evidence="22">
    <location>
        <begin position="845"/>
        <end position="870"/>
    </location>
</feature>
<feature type="transmembrane region" description="Helical" evidence="22">
    <location>
        <begin position="40"/>
        <end position="65"/>
    </location>
</feature>
<dbReference type="OrthoDB" id="3352408at2759"/>
<dbReference type="InterPro" id="IPR036412">
    <property type="entry name" value="HAD-like_sf"/>
</dbReference>
<dbReference type="InterPro" id="IPR001757">
    <property type="entry name" value="P_typ_ATPase"/>
</dbReference>
<comment type="cofactor">
    <cofactor evidence="1">
        <name>Mg(2+)</name>
        <dbReference type="ChEBI" id="CHEBI:18420"/>
    </cofactor>
</comment>
<evidence type="ECO:0000256" key="2">
    <source>
        <dbReference type="ARBA" id="ARBA00004651"/>
    </source>
</evidence>
<dbReference type="Pfam" id="PF00690">
    <property type="entry name" value="Cation_ATPase_N"/>
    <property type="match status" value="1"/>
</dbReference>
<keyword evidence="16 22" id="KW-0472">Membrane</keyword>
<keyword evidence="9" id="KW-0067">ATP-binding</keyword>
<dbReference type="SUPFAM" id="SSF81653">
    <property type="entry name" value="Calcium ATPase, transduction domain A"/>
    <property type="match status" value="1"/>
</dbReference>
<dbReference type="GO" id="GO:0016887">
    <property type="term" value="F:ATP hydrolysis activity"/>
    <property type="evidence" value="ECO:0007669"/>
    <property type="project" value="InterPro"/>
</dbReference>
<dbReference type="Pfam" id="PF08282">
    <property type="entry name" value="Hydrolase_3"/>
    <property type="match status" value="1"/>
</dbReference>
<evidence type="ECO:0000256" key="22">
    <source>
        <dbReference type="SAM" id="Phobius"/>
    </source>
</evidence>
<dbReference type="SMART" id="SM00831">
    <property type="entry name" value="Cation_ATPase_N"/>
    <property type="match status" value="1"/>
</dbReference>
<keyword evidence="4" id="KW-1003">Cell membrane</keyword>